<keyword evidence="2" id="KW-1185">Reference proteome</keyword>
<dbReference type="OrthoDB" id="27336at10239"/>
<evidence type="ECO:0000313" key="2">
    <source>
        <dbReference type="Proteomes" id="UP000204644"/>
    </source>
</evidence>
<dbReference type="GeneID" id="3974277"/>
<dbReference type="EMBL" id="DQ123841">
    <property type="protein sequence ID" value="AAZ38281.1"/>
    <property type="molecule type" value="Genomic_DNA"/>
</dbReference>
<name>Q287F7_NPVAS</name>
<dbReference type="Proteomes" id="UP000204644">
    <property type="component" value="Segment"/>
</dbReference>
<dbReference type="KEGG" id="vg:3974277"/>
<reference evidence="1 2" key="2">
    <citation type="journal article" date="2006" name="J. Gen. Virol.">
        <title>Genome sequence of an enhancin gene-rich nucleopolyhedrovirus (NPV) from Agrotis segetum: collinearity with Spodoptera exigua multiple NPV.</title>
        <authorList>
            <person name="Jakubowska A.K."/>
            <person name="Peters S.A."/>
            <person name="Ziemnicka J."/>
            <person name="Vlak J.M."/>
            <person name="van Oers M.M."/>
        </authorList>
    </citation>
    <scope>NUCLEOTIDE SEQUENCE [LARGE SCALE GENOMIC DNA]</scope>
</reference>
<proteinExistence type="predicted"/>
<evidence type="ECO:0000313" key="1">
    <source>
        <dbReference type="EMBL" id="AAZ38281.1"/>
    </source>
</evidence>
<sequence length="80" mass="9704">MPRKMSFTTSPATMEGEDIFDREKIKIMSYDMYSRLVRYRFVRASGDEYYYIDGYTDKVLNFPYRLKTLSDYSDYLILVY</sequence>
<organism evidence="1 2">
    <name type="scientific">Agrotis segetum nuclear polyhedrosis virus</name>
    <name type="common">AsNPV</name>
    <dbReference type="NCBI Taxonomy" id="1962501"/>
    <lineage>
        <taxon>Viruses</taxon>
        <taxon>Viruses incertae sedis</taxon>
        <taxon>Naldaviricetes</taxon>
        <taxon>Lefavirales</taxon>
        <taxon>Baculoviridae</taxon>
        <taxon>Alphabaculovirus</taxon>
        <taxon>Alphabaculovirus agsegetum</taxon>
    </lineage>
</organism>
<reference evidence="2" key="1">
    <citation type="journal article" date="2005" name="J. Invertebr. Pathol.">
        <title>Molecular characterization of Agrotis segetum nucleopolyhedrovirus from Poland.</title>
        <authorList>
            <person name="Jakubowska A."/>
            <person name="van Oers M.M."/>
            <person name="Ziemnicka J."/>
            <person name="Lipa J.J."/>
            <person name="Vlak J.M."/>
        </authorList>
    </citation>
    <scope>NUCLEOTIDE SEQUENCE [LARGE SCALE GENOMIC DNA]</scope>
</reference>
<accession>Q287F7</accession>
<organismHost>
    <name type="scientific">Lepidoptera</name>
    <name type="common">moths &amp; butterflies</name>
    <dbReference type="NCBI Taxonomy" id="7088"/>
</organismHost>
<protein>
    <submittedName>
        <fullName evidence="1">ORF-115</fullName>
    </submittedName>
</protein>
<dbReference type="RefSeq" id="YP_529785.1">
    <property type="nucleotide sequence ID" value="NC_007921.1"/>
</dbReference>